<dbReference type="GO" id="GO:0032021">
    <property type="term" value="C:NELF complex"/>
    <property type="evidence" value="ECO:0007669"/>
    <property type="project" value="TreeGrafter"/>
</dbReference>
<dbReference type="GO" id="GO:0003723">
    <property type="term" value="F:RNA binding"/>
    <property type="evidence" value="ECO:0007669"/>
    <property type="project" value="TreeGrafter"/>
</dbReference>
<evidence type="ECO:0000256" key="6">
    <source>
        <dbReference type="ARBA" id="ARBA00023242"/>
    </source>
</evidence>
<keyword evidence="7" id="KW-0175">Coiled coil</keyword>
<sequence length="670" mass="71375">MANNDAVLAELEAQLRAPDSILEPGVLDLLKDYLRAGGKPQAAIEDLSENYCGYAQMCNVMCEWLEIADVRTSSSKHGSSGGARAAAGPSSAAAAGGGGAAGEADGGVPDEFTLLSELAKERFDAARFLGVFRRGHPEWLNELIADRRGRQLIYELSAAHRNSLLLNYAIQRILKQGHEEEVALVGGSLASYFEVYHRLLATRLAAAARATTSKQLAQIAAEIAESCVASQHTYVHAQQLLAAAASWPGGGVFRRLGQEVEAAAVAQHGGTKVYQLQPLLVPLAASPEERRAVGLVSEVLTRTAPSLPGGATSSSQSSAGGAGSASNPARAAAQLTQVAQQLRQLLQLYTQQQEQQQQQQVVLSVQPLQHPRLMQLMLSGMFALDGPKQPQAAAAAAASQPKGPDLTETCVQLLALAVAGPQQQQQQQQDQQQQQQQQQQRGSSPVAQVESHATVEGVARLLRQALQLTQMVSGPKAKLGPAELDIAAQVCKQPIAALGLLQHSQAMLSDANAYGDDKLAPFLPNHLSLLHRVACEQPSLIAQVLGVLRAVLGALGHNRPELSRKVLGFLVSLLVSGAADAAMDMAQDWAATADPSLIRHFIQLVLESVEPPYSASFARSMLRVMQHSLFTRLKASHTAMLQQFAAGCREVAFLPPLSRKDEDLLLELAK</sequence>
<name>A0A383VL51_TETOB</name>
<feature type="region of interest" description="Disordered" evidence="8">
    <location>
        <begin position="304"/>
        <end position="328"/>
    </location>
</feature>
<evidence type="ECO:0000256" key="5">
    <source>
        <dbReference type="ARBA" id="ARBA00023163"/>
    </source>
</evidence>
<accession>A0A383VL51</accession>
<evidence type="ECO:0000313" key="10">
    <source>
        <dbReference type="Proteomes" id="UP000256970"/>
    </source>
</evidence>
<dbReference type="GO" id="GO:0034244">
    <property type="term" value="P:negative regulation of transcription elongation by RNA polymerase II"/>
    <property type="evidence" value="ECO:0007669"/>
    <property type="project" value="TreeGrafter"/>
</dbReference>
<keyword evidence="3" id="KW-0678">Repressor</keyword>
<evidence type="ECO:0000256" key="1">
    <source>
        <dbReference type="ARBA" id="ARBA00004123"/>
    </source>
</evidence>
<dbReference type="InterPro" id="IPR006942">
    <property type="entry name" value="TH1"/>
</dbReference>
<feature type="compositionally biased region" description="Low complexity" evidence="8">
    <location>
        <begin position="306"/>
        <end position="328"/>
    </location>
</feature>
<evidence type="ECO:0000256" key="8">
    <source>
        <dbReference type="SAM" id="MobiDB-lite"/>
    </source>
</evidence>
<dbReference type="PANTHER" id="PTHR12144">
    <property type="entry name" value="NEGATIVE ELONGATION FACTOR D"/>
    <property type="match status" value="1"/>
</dbReference>
<keyword evidence="10" id="KW-1185">Reference proteome</keyword>
<organism evidence="9 10">
    <name type="scientific">Tetradesmus obliquus</name>
    <name type="common">Green alga</name>
    <name type="synonym">Acutodesmus obliquus</name>
    <dbReference type="NCBI Taxonomy" id="3088"/>
    <lineage>
        <taxon>Eukaryota</taxon>
        <taxon>Viridiplantae</taxon>
        <taxon>Chlorophyta</taxon>
        <taxon>core chlorophytes</taxon>
        <taxon>Chlorophyceae</taxon>
        <taxon>CS clade</taxon>
        <taxon>Sphaeropleales</taxon>
        <taxon>Scenedesmaceae</taxon>
        <taxon>Tetradesmus</taxon>
    </lineage>
</organism>
<feature type="compositionally biased region" description="Low complexity" evidence="8">
    <location>
        <begin position="76"/>
        <end position="94"/>
    </location>
</feature>
<dbReference type="Pfam" id="PF04858">
    <property type="entry name" value="TH1"/>
    <property type="match status" value="1"/>
</dbReference>
<feature type="region of interest" description="Disordered" evidence="8">
    <location>
        <begin position="76"/>
        <end position="102"/>
    </location>
</feature>
<evidence type="ECO:0000256" key="4">
    <source>
        <dbReference type="ARBA" id="ARBA00023015"/>
    </source>
</evidence>
<dbReference type="STRING" id="3088.A0A383VL51"/>
<reference evidence="9 10" key="1">
    <citation type="submission" date="2016-10" db="EMBL/GenBank/DDBJ databases">
        <authorList>
            <person name="Cai Z."/>
        </authorList>
    </citation>
    <scope>NUCLEOTIDE SEQUENCE [LARGE SCALE GENOMIC DNA]</scope>
</reference>
<evidence type="ECO:0000256" key="7">
    <source>
        <dbReference type="SAM" id="Coils"/>
    </source>
</evidence>
<feature type="coiled-coil region" evidence="7">
    <location>
        <begin position="332"/>
        <end position="359"/>
    </location>
</feature>
<proteinExistence type="inferred from homology"/>
<evidence type="ECO:0000313" key="9">
    <source>
        <dbReference type="EMBL" id="SZX66267.1"/>
    </source>
</evidence>
<protein>
    <submittedName>
        <fullName evidence="9">Uncharacterized protein</fullName>
    </submittedName>
</protein>
<gene>
    <name evidence="9" type="ORF">BQ4739_LOCUS6701</name>
</gene>
<comment type="similarity">
    <text evidence="2">Belongs to the NELF-D family.</text>
</comment>
<evidence type="ECO:0000256" key="2">
    <source>
        <dbReference type="ARBA" id="ARBA00005726"/>
    </source>
</evidence>
<dbReference type="PANTHER" id="PTHR12144:SF0">
    <property type="entry name" value="NEGATIVE ELONGATION FACTOR C_D"/>
    <property type="match status" value="1"/>
</dbReference>
<dbReference type="EMBL" id="FNXT01000690">
    <property type="protein sequence ID" value="SZX66267.1"/>
    <property type="molecule type" value="Genomic_DNA"/>
</dbReference>
<evidence type="ECO:0000256" key="3">
    <source>
        <dbReference type="ARBA" id="ARBA00022491"/>
    </source>
</evidence>
<dbReference type="AlphaFoldDB" id="A0A383VL51"/>
<keyword evidence="4" id="KW-0805">Transcription regulation</keyword>
<feature type="compositionally biased region" description="Low complexity" evidence="8">
    <location>
        <begin position="426"/>
        <end position="440"/>
    </location>
</feature>
<dbReference type="Proteomes" id="UP000256970">
    <property type="component" value="Unassembled WGS sequence"/>
</dbReference>
<feature type="region of interest" description="Disordered" evidence="8">
    <location>
        <begin position="426"/>
        <end position="449"/>
    </location>
</feature>
<keyword evidence="6" id="KW-0539">Nucleus</keyword>
<keyword evidence="5" id="KW-0804">Transcription</keyword>
<comment type="subcellular location">
    <subcellularLocation>
        <location evidence="1">Nucleus</location>
    </subcellularLocation>
</comment>